<evidence type="ECO:0000313" key="4">
    <source>
        <dbReference type="EMBL" id="KAH1037897.1"/>
    </source>
</evidence>
<name>A0A9D3UCM2_9ROSI</name>
<dbReference type="OrthoDB" id="824947at2759"/>
<evidence type="ECO:0000256" key="1">
    <source>
        <dbReference type="PROSITE-ProRule" id="PRU00042"/>
    </source>
</evidence>
<dbReference type="GO" id="GO:0008270">
    <property type="term" value="F:zinc ion binding"/>
    <property type="evidence" value="ECO:0007669"/>
    <property type="project" value="UniProtKB-KW"/>
</dbReference>
<evidence type="ECO:0000256" key="2">
    <source>
        <dbReference type="SAM" id="MobiDB-lite"/>
    </source>
</evidence>
<feature type="compositionally biased region" description="Polar residues" evidence="2">
    <location>
        <begin position="216"/>
        <end position="230"/>
    </location>
</feature>
<dbReference type="InterPro" id="IPR013087">
    <property type="entry name" value="Znf_C2H2_type"/>
</dbReference>
<keyword evidence="5" id="KW-1185">Reference proteome</keyword>
<comment type="caution">
    <text evidence="4">The sequence shown here is derived from an EMBL/GenBank/DDBJ whole genome shotgun (WGS) entry which is preliminary data.</text>
</comment>
<gene>
    <name evidence="4" type="ORF">J1N35_039640</name>
</gene>
<keyword evidence="1" id="KW-0479">Metal-binding</keyword>
<protein>
    <recommendedName>
        <fullName evidence="3">C2H2-type domain-containing protein</fullName>
    </recommendedName>
</protein>
<feature type="domain" description="C2H2-type" evidence="3">
    <location>
        <begin position="261"/>
        <end position="288"/>
    </location>
</feature>
<evidence type="ECO:0000259" key="3">
    <source>
        <dbReference type="PROSITE" id="PS50157"/>
    </source>
</evidence>
<keyword evidence="1" id="KW-0862">Zinc</keyword>
<dbReference type="Proteomes" id="UP000828251">
    <property type="component" value="Unassembled WGS sequence"/>
</dbReference>
<evidence type="ECO:0000313" key="5">
    <source>
        <dbReference type="Proteomes" id="UP000828251"/>
    </source>
</evidence>
<feature type="compositionally biased region" description="Basic and acidic residues" evidence="2">
    <location>
        <begin position="234"/>
        <end position="250"/>
    </location>
</feature>
<reference evidence="4 5" key="1">
    <citation type="journal article" date="2021" name="Plant Biotechnol. J.">
        <title>Multi-omics assisted identification of the key and species-specific regulatory components of drought-tolerant mechanisms in Gossypium stocksii.</title>
        <authorList>
            <person name="Yu D."/>
            <person name="Ke L."/>
            <person name="Zhang D."/>
            <person name="Wu Y."/>
            <person name="Sun Y."/>
            <person name="Mei J."/>
            <person name="Sun J."/>
            <person name="Sun Y."/>
        </authorList>
    </citation>
    <scope>NUCLEOTIDE SEQUENCE [LARGE SCALE GENOMIC DNA]</scope>
    <source>
        <strain evidence="5">cv. E1</strain>
        <tissue evidence="4">Leaf</tissue>
    </source>
</reference>
<accession>A0A9D3UCM2</accession>
<dbReference type="PROSITE" id="PS50157">
    <property type="entry name" value="ZINC_FINGER_C2H2_2"/>
    <property type="match status" value="1"/>
</dbReference>
<keyword evidence="1" id="KW-0863">Zinc-finger</keyword>
<dbReference type="EMBL" id="JAIQCV010000012">
    <property type="protein sequence ID" value="KAH1037897.1"/>
    <property type="molecule type" value="Genomic_DNA"/>
</dbReference>
<feature type="region of interest" description="Disordered" evidence="2">
    <location>
        <begin position="210"/>
        <end position="254"/>
    </location>
</feature>
<dbReference type="AlphaFoldDB" id="A0A9D3UCM2"/>
<proteinExistence type="predicted"/>
<organism evidence="4 5">
    <name type="scientific">Gossypium stocksii</name>
    <dbReference type="NCBI Taxonomy" id="47602"/>
    <lineage>
        <taxon>Eukaryota</taxon>
        <taxon>Viridiplantae</taxon>
        <taxon>Streptophyta</taxon>
        <taxon>Embryophyta</taxon>
        <taxon>Tracheophyta</taxon>
        <taxon>Spermatophyta</taxon>
        <taxon>Magnoliopsida</taxon>
        <taxon>eudicotyledons</taxon>
        <taxon>Gunneridae</taxon>
        <taxon>Pentapetalae</taxon>
        <taxon>rosids</taxon>
        <taxon>malvids</taxon>
        <taxon>Malvales</taxon>
        <taxon>Malvaceae</taxon>
        <taxon>Malvoideae</taxon>
        <taxon>Gossypium</taxon>
    </lineage>
</organism>
<sequence>MAMNFSHSNLISSTSLGLGDETVDVRFFLSSTNSDLGLTLVRDSDIINSNLGPVSHRVREVNRTYVSLNSVQAHSVLNDVPLLAFPLNPVTTVTEIVRTTRFLTPTSTMERMFASSSRVSPHEMFPTSGVFGQAQPHVRSQPNQLMNMDLFRSENPPRNQINVRSNVNRETNFESASGYSLENPMYYNQGLRNFDQMAVLSRNLGNMNNSNYNINHSTQRNQPSSNSNFEEVSDENREDHDHPKGYDGRTHSLPGYPKGVYGCPKCLATFYSPKSFAAHIQTHYKHESKEERRRRMTARLRGRNLRLFWSSHGLTAIPESSKGITKGYSTRRKNELADKVENIDIVRMGHGLSTPFGPTMKAPIPSVMIKEEPK</sequence>
<dbReference type="PROSITE" id="PS00028">
    <property type="entry name" value="ZINC_FINGER_C2H2_1"/>
    <property type="match status" value="1"/>
</dbReference>